<dbReference type="AlphaFoldDB" id="A0A397RM75"/>
<sequence length="102" mass="11801">YRFNFNSLGRFLLHGKISSICNLLMLLKAYSKYLSIHKPFAFAVWIIENSSPEAWAPFSVLENKKFFLAITKGFTDLSAILFDISKYPYSLYVNNSSHEFFA</sequence>
<name>A0A397RM75_9MOLU</name>
<accession>A0A397RM75</accession>
<evidence type="ECO:0000313" key="1">
    <source>
        <dbReference type="EMBL" id="RIA75440.1"/>
    </source>
</evidence>
<feature type="non-terminal residue" evidence="1">
    <location>
        <position position="1"/>
    </location>
</feature>
<evidence type="ECO:0000313" key="2">
    <source>
        <dbReference type="Proteomes" id="UP000266506"/>
    </source>
</evidence>
<comment type="caution">
    <text evidence="1">The sequence shown here is derived from an EMBL/GenBank/DDBJ whole genome shotgun (WGS) entry which is preliminary data.</text>
</comment>
<gene>
    <name evidence="1" type="ORF">EI71_01530</name>
</gene>
<dbReference type="Proteomes" id="UP000266506">
    <property type="component" value="Unassembled WGS sequence"/>
</dbReference>
<dbReference type="InParanoid" id="A0A397RM75"/>
<organism evidence="1 2">
    <name type="scientific">Anaeroplasma bactoclasticum</name>
    <dbReference type="NCBI Taxonomy" id="2088"/>
    <lineage>
        <taxon>Bacteria</taxon>
        <taxon>Bacillati</taxon>
        <taxon>Mycoplasmatota</taxon>
        <taxon>Mollicutes</taxon>
        <taxon>Anaeroplasmatales</taxon>
        <taxon>Anaeroplasmataceae</taxon>
        <taxon>Anaeroplasma</taxon>
    </lineage>
</organism>
<dbReference type="EMBL" id="QXEV01000020">
    <property type="protein sequence ID" value="RIA75440.1"/>
    <property type="molecule type" value="Genomic_DNA"/>
</dbReference>
<keyword evidence="2" id="KW-1185">Reference proteome</keyword>
<reference evidence="1 2" key="1">
    <citation type="submission" date="2018-08" db="EMBL/GenBank/DDBJ databases">
        <title>Genomic Encyclopedia of Archaeal and Bacterial Type Strains, Phase II (KMG-II): from individual species to whole genera.</title>
        <authorList>
            <person name="Goeker M."/>
        </authorList>
    </citation>
    <scope>NUCLEOTIDE SEQUENCE [LARGE SCALE GENOMIC DNA]</scope>
    <source>
        <strain evidence="1 2">ATCC 27112</strain>
    </source>
</reference>
<proteinExistence type="predicted"/>
<protein>
    <submittedName>
        <fullName evidence="1">Uncharacterized protein</fullName>
    </submittedName>
</protein>